<feature type="signal peptide" evidence="13">
    <location>
        <begin position="1"/>
        <end position="21"/>
    </location>
</feature>
<evidence type="ECO:0000256" key="1">
    <source>
        <dbReference type="ARBA" id="ARBA00000349"/>
    </source>
</evidence>
<evidence type="ECO:0000256" key="3">
    <source>
        <dbReference type="ARBA" id="ARBA00004271"/>
    </source>
</evidence>
<dbReference type="CDD" id="cd13849">
    <property type="entry name" value="CuRO_1_LCC_plant"/>
    <property type="match status" value="1"/>
</dbReference>
<dbReference type="InterPro" id="IPR017761">
    <property type="entry name" value="Laccase"/>
</dbReference>
<protein>
    <recommendedName>
        <fullName evidence="5 13">Laccase</fullName>
        <ecNumber evidence="5 13">1.10.3.2</ecNumber>
    </recommendedName>
    <alternativeName>
        <fullName evidence="13">Benzenediol:oxygen oxidoreductase</fullName>
    </alternativeName>
    <alternativeName>
        <fullName evidence="13">Diphenol oxidase</fullName>
    </alternativeName>
    <alternativeName>
        <fullName evidence="13">Urishiol oxidase</fullName>
    </alternativeName>
</protein>
<keyword evidence="18" id="KW-1185">Reference proteome</keyword>
<dbReference type="InterPro" id="IPR034289">
    <property type="entry name" value="CuRO_3_LCC"/>
</dbReference>
<dbReference type="GO" id="GO:0046274">
    <property type="term" value="P:lignin catabolic process"/>
    <property type="evidence" value="ECO:0007669"/>
    <property type="project" value="UniProtKB-KW"/>
</dbReference>
<dbReference type="NCBIfam" id="TIGR03389">
    <property type="entry name" value="laccase"/>
    <property type="match status" value="1"/>
</dbReference>
<keyword evidence="8 13" id="KW-0479">Metal-binding</keyword>
<dbReference type="InterPro" id="IPR034285">
    <property type="entry name" value="CuRO_2_LCC"/>
</dbReference>
<keyword evidence="6 13" id="KW-0052">Apoplast</keyword>
<gene>
    <name evidence="17" type="ORF">Cni_G23748</name>
</gene>
<evidence type="ECO:0000256" key="11">
    <source>
        <dbReference type="ARBA" id="ARBA00023008"/>
    </source>
</evidence>
<evidence type="ECO:0000256" key="8">
    <source>
        <dbReference type="ARBA" id="ARBA00022723"/>
    </source>
</evidence>
<sequence length="566" mass="62413">MDMASTLALALAFLSFFAAEAKIVEHTFHVGNLTQRRLCEEKVITAVNGQFPGPTIEVNEGDTLVVNVINESPYNMTIHWHGIFQLRSAWADGPNMITQCPIRPGNSYVYKFNVTGQEGTLWWHSHVSVLRATVYGALIIRPRGGLKDCPFPEPDHEVPILLGEWWKADVVELDNQAFLRGQGFNSSDAYTINGQPGDLYNCSRKHTYKLKVVSGKTYLLRIINAALNNQLFFKIAGHNFTVVAVDASYTKPYKTDVVVVSPGQTVDVLMVADAAPGNYYMAASPYISVGPQGPPFVNISATGIVEYLPVDDSSAPVMPSMPPFNDTPTAHRFFTNLTGLLKPGKPTVPHRVHEKMFFTVGLGRNPCQPSQTLCNRTRQAISASMNNVSFEFPTTVSLLEAHFKGANGVYRRDFPRRPRVFDYVNATGTLPLALQTTLKGTRVRTVKYNATVEIVLQNTAFVGIENHPMHLHGFNFFVVAQGFGNYNATAAKRSFNLVDPQVRNTIGVPTGGWAVIRFVANNPGVWFMHCHLDAHLEFGLAMAFEVENGPTADTSLPPPPPDFPTC</sequence>
<feature type="domain" description="Plastocyanin-like" evidence="15">
    <location>
        <begin position="435"/>
        <end position="548"/>
    </location>
</feature>
<dbReference type="Gene3D" id="2.60.40.420">
    <property type="entry name" value="Cupredoxins - blue copper proteins"/>
    <property type="match status" value="3"/>
</dbReference>
<evidence type="ECO:0000256" key="4">
    <source>
        <dbReference type="ARBA" id="ARBA00010609"/>
    </source>
</evidence>
<dbReference type="InterPro" id="IPR034288">
    <property type="entry name" value="CuRO_1_LCC"/>
</dbReference>
<evidence type="ECO:0000313" key="18">
    <source>
        <dbReference type="Proteomes" id="UP001327560"/>
    </source>
</evidence>
<dbReference type="CDD" id="cd13897">
    <property type="entry name" value="CuRO_3_LCC_plant"/>
    <property type="match status" value="1"/>
</dbReference>
<comment type="subcellular location">
    <subcellularLocation>
        <location evidence="3 13">Secreted</location>
        <location evidence="3 13">Extracellular space</location>
        <location evidence="3 13">Apoplast</location>
    </subcellularLocation>
</comment>
<organism evidence="17 18">
    <name type="scientific">Canna indica</name>
    <name type="common">Indian-shot</name>
    <dbReference type="NCBI Taxonomy" id="4628"/>
    <lineage>
        <taxon>Eukaryota</taxon>
        <taxon>Viridiplantae</taxon>
        <taxon>Streptophyta</taxon>
        <taxon>Embryophyta</taxon>
        <taxon>Tracheophyta</taxon>
        <taxon>Spermatophyta</taxon>
        <taxon>Magnoliopsida</taxon>
        <taxon>Liliopsida</taxon>
        <taxon>Zingiberales</taxon>
        <taxon>Cannaceae</taxon>
        <taxon>Canna</taxon>
    </lineage>
</organism>
<comment type="catalytic activity">
    <reaction evidence="1 13">
        <text>4 hydroquinone + O2 = 4 benzosemiquinone + 2 H2O</text>
        <dbReference type="Rhea" id="RHEA:11276"/>
        <dbReference type="ChEBI" id="CHEBI:15377"/>
        <dbReference type="ChEBI" id="CHEBI:15379"/>
        <dbReference type="ChEBI" id="CHEBI:17594"/>
        <dbReference type="ChEBI" id="CHEBI:17977"/>
        <dbReference type="EC" id="1.10.3.2"/>
    </reaction>
</comment>
<keyword evidence="10 13" id="KW-0560">Oxidoreductase</keyword>
<dbReference type="AlphaFoldDB" id="A0AAQ3KTP0"/>
<accession>A0AAQ3KTP0</accession>
<evidence type="ECO:0000259" key="16">
    <source>
        <dbReference type="Pfam" id="PF07732"/>
    </source>
</evidence>
<dbReference type="InterPro" id="IPR008972">
    <property type="entry name" value="Cupredoxin"/>
</dbReference>
<dbReference type="FunFam" id="2.60.40.420:FF:000062">
    <property type="entry name" value="Laccase"/>
    <property type="match status" value="1"/>
</dbReference>
<dbReference type="PANTHER" id="PTHR11709:SF9">
    <property type="entry name" value="LACCASE-7"/>
    <property type="match status" value="1"/>
</dbReference>
<dbReference type="Proteomes" id="UP001327560">
    <property type="component" value="Chromosome 7"/>
</dbReference>
<keyword evidence="7 13" id="KW-0964">Secreted</keyword>
<name>A0AAQ3KTP0_9LILI</name>
<feature type="domain" description="Plastocyanin-like" evidence="16">
    <location>
        <begin position="35"/>
        <end position="143"/>
    </location>
</feature>
<reference evidence="17 18" key="1">
    <citation type="submission" date="2023-10" db="EMBL/GenBank/DDBJ databases">
        <title>Chromosome-scale genome assembly provides insights into flower coloration mechanisms of Canna indica.</title>
        <authorList>
            <person name="Li C."/>
        </authorList>
    </citation>
    <scope>NUCLEOTIDE SEQUENCE [LARGE SCALE GENOMIC DNA]</scope>
    <source>
        <tissue evidence="17">Flower</tissue>
    </source>
</reference>
<keyword evidence="9 13" id="KW-0677">Repeat</keyword>
<dbReference type="Pfam" id="PF07731">
    <property type="entry name" value="Cu-oxidase_2"/>
    <property type="match status" value="1"/>
</dbReference>
<evidence type="ECO:0000256" key="5">
    <source>
        <dbReference type="ARBA" id="ARBA00012297"/>
    </source>
</evidence>
<dbReference type="CDD" id="cd13875">
    <property type="entry name" value="CuRO_2_LCC_plant"/>
    <property type="match status" value="1"/>
</dbReference>
<dbReference type="InterPro" id="IPR011707">
    <property type="entry name" value="Cu-oxidase-like_N"/>
</dbReference>
<dbReference type="Pfam" id="PF07732">
    <property type="entry name" value="Cu-oxidase_3"/>
    <property type="match status" value="1"/>
</dbReference>
<dbReference type="InterPro" id="IPR045087">
    <property type="entry name" value="Cu-oxidase_fam"/>
</dbReference>
<dbReference type="EMBL" id="CP136896">
    <property type="protein sequence ID" value="WOL14967.1"/>
    <property type="molecule type" value="Genomic_DNA"/>
</dbReference>
<feature type="domain" description="Plastocyanin-like" evidence="14">
    <location>
        <begin position="157"/>
        <end position="307"/>
    </location>
</feature>
<comment type="cofactor">
    <cofactor evidence="13">
        <name>Cu cation</name>
        <dbReference type="ChEBI" id="CHEBI:23378"/>
    </cofactor>
    <text evidence="13">Binds 4 Cu cations per monomer.</text>
</comment>
<dbReference type="GO" id="GO:0052716">
    <property type="term" value="F:hydroquinone:oxygen oxidoreductase activity"/>
    <property type="evidence" value="ECO:0007669"/>
    <property type="project" value="UniProtKB-EC"/>
</dbReference>
<evidence type="ECO:0000259" key="15">
    <source>
        <dbReference type="Pfam" id="PF07731"/>
    </source>
</evidence>
<dbReference type="GO" id="GO:0048046">
    <property type="term" value="C:apoplast"/>
    <property type="evidence" value="ECO:0007669"/>
    <property type="project" value="UniProtKB-SubCell"/>
</dbReference>
<keyword evidence="12 13" id="KW-0439">Lignin degradation</keyword>
<dbReference type="InterPro" id="IPR001117">
    <property type="entry name" value="Cu-oxidase_2nd"/>
</dbReference>
<dbReference type="InterPro" id="IPR002355">
    <property type="entry name" value="Cu_oxidase_Cu_BS"/>
</dbReference>
<dbReference type="InterPro" id="IPR011706">
    <property type="entry name" value="Cu-oxidase_C"/>
</dbReference>
<comment type="function">
    <text evidence="2 13">Lignin degradation and detoxification of lignin-derived products.</text>
</comment>
<proteinExistence type="inferred from homology"/>
<dbReference type="FunFam" id="2.60.40.420:FF:000049">
    <property type="entry name" value="Laccase"/>
    <property type="match status" value="1"/>
</dbReference>
<evidence type="ECO:0000256" key="10">
    <source>
        <dbReference type="ARBA" id="ARBA00023002"/>
    </source>
</evidence>
<dbReference type="PROSITE" id="PS00080">
    <property type="entry name" value="MULTICOPPER_OXIDASE2"/>
    <property type="match status" value="1"/>
</dbReference>
<keyword evidence="13" id="KW-0732">Signal</keyword>
<comment type="similarity">
    <text evidence="4 13">Belongs to the multicopper oxidase family.</text>
</comment>
<feature type="chain" id="PRO_5042669892" description="Laccase" evidence="13">
    <location>
        <begin position="22"/>
        <end position="566"/>
    </location>
</feature>
<evidence type="ECO:0000259" key="14">
    <source>
        <dbReference type="Pfam" id="PF00394"/>
    </source>
</evidence>
<evidence type="ECO:0000313" key="17">
    <source>
        <dbReference type="EMBL" id="WOL14967.1"/>
    </source>
</evidence>
<dbReference type="SUPFAM" id="SSF49503">
    <property type="entry name" value="Cupredoxins"/>
    <property type="match status" value="3"/>
</dbReference>
<dbReference type="PANTHER" id="PTHR11709">
    <property type="entry name" value="MULTI-COPPER OXIDASE"/>
    <property type="match status" value="1"/>
</dbReference>
<evidence type="ECO:0000256" key="13">
    <source>
        <dbReference type="RuleBase" id="RU361119"/>
    </source>
</evidence>
<dbReference type="EC" id="1.10.3.2" evidence="5 13"/>
<evidence type="ECO:0000256" key="12">
    <source>
        <dbReference type="ARBA" id="ARBA00023185"/>
    </source>
</evidence>
<dbReference type="Pfam" id="PF00394">
    <property type="entry name" value="Cu-oxidase"/>
    <property type="match status" value="1"/>
</dbReference>
<evidence type="ECO:0000256" key="7">
    <source>
        <dbReference type="ARBA" id="ARBA00022525"/>
    </source>
</evidence>
<dbReference type="GO" id="GO:0005507">
    <property type="term" value="F:copper ion binding"/>
    <property type="evidence" value="ECO:0007669"/>
    <property type="project" value="InterPro"/>
</dbReference>
<evidence type="ECO:0000256" key="6">
    <source>
        <dbReference type="ARBA" id="ARBA00022523"/>
    </source>
</evidence>
<evidence type="ECO:0000256" key="9">
    <source>
        <dbReference type="ARBA" id="ARBA00022737"/>
    </source>
</evidence>
<evidence type="ECO:0000256" key="2">
    <source>
        <dbReference type="ARBA" id="ARBA00002075"/>
    </source>
</evidence>
<keyword evidence="11 13" id="KW-0186">Copper</keyword>